<reference evidence="2 3" key="1">
    <citation type="submission" date="2018-04" db="EMBL/GenBank/DDBJ databases">
        <title>Draft genome sequence of Pseudomonas syringae pv. actinidiae biovar 1 strains isolated from kiwifruit in Kagawa prefecture.</title>
        <authorList>
            <person name="Tabuchi M."/>
            <person name="Saito M."/>
            <person name="Fujiwara S."/>
            <person name="Sasa N."/>
            <person name="Akimitsu K."/>
            <person name="Gomi K."/>
            <person name="Konishi-Sugita S."/>
            <person name="Hamano K."/>
            <person name="Kataoka I."/>
        </authorList>
    </citation>
    <scope>NUCLEOTIDE SEQUENCE [LARGE SCALE GENOMIC DNA]</scope>
    <source>
        <strain evidence="2 3">MAFF212206</strain>
    </source>
</reference>
<comment type="caution">
    <text evidence="2">The sequence shown here is derived from an EMBL/GenBank/DDBJ whole genome shotgun (WGS) entry which is preliminary data.</text>
</comment>
<keyword evidence="1" id="KW-1133">Transmembrane helix</keyword>
<proteinExistence type="predicted"/>
<sequence>MILLPATLSPSPLWCCSSDATRASSTTQLTHLIQVTQLTILLPATLSPVPLWVWLTVVTVEVATEAALALISLIKVETA</sequence>
<evidence type="ECO:0000313" key="2">
    <source>
        <dbReference type="EMBL" id="GBH08791.1"/>
    </source>
</evidence>
<protein>
    <submittedName>
        <fullName evidence="2">Uncharacterized protein</fullName>
    </submittedName>
</protein>
<feature type="transmembrane region" description="Helical" evidence="1">
    <location>
        <begin position="51"/>
        <end position="74"/>
    </location>
</feature>
<keyword evidence="1" id="KW-0812">Transmembrane</keyword>
<evidence type="ECO:0000313" key="3">
    <source>
        <dbReference type="Proteomes" id="UP000247480"/>
    </source>
</evidence>
<name>A0A2V0Q7Z4_PSESF</name>
<dbReference type="Proteomes" id="UP000247480">
    <property type="component" value="Unassembled WGS sequence"/>
</dbReference>
<dbReference type="EMBL" id="BGJZ01000100">
    <property type="protein sequence ID" value="GBH08791.1"/>
    <property type="molecule type" value="Genomic_DNA"/>
</dbReference>
<keyword evidence="1" id="KW-0472">Membrane</keyword>
<accession>A0A2V0Q7Z4</accession>
<evidence type="ECO:0000256" key="1">
    <source>
        <dbReference type="SAM" id="Phobius"/>
    </source>
</evidence>
<gene>
    <name evidence="2" type="ORF">KPSA1_02172</name>
</gene>
<organism evidence="2 3">
    <name type="scientific">Pseudomonas syringae pv. actinidiae</name>
    <dbReference type="NCBI Taxonomy" id="103796"/>
    <lineage>
        <taxon>Bacteria</taxon>
        <taxon>Pseudomonadati</taxon>
        <taxon>Pseudomonadota</taxon>
        <taxon>Gammaproteobacteria</taxon>
        <taxon>Pseudomonadales</taxon>
        <taxon>Pseudomonadaceae</taxon>
        <taxon>Pseudomonas</taxon>
        <taxon>Pseudomonas syringae</taxon>
    </lineage>
</organism>
<dbReference type="AlphaFoldDB" id="A0A2V0Q7Z4"/>